<dbReference type="InterPro" id="IPR021336">
    <property type="entry name" value="DUF2949"/>
</dbReference>
<accession>A0A9X5I8Q3</accession>
<gene>
    <name evidence="1" type="ORF">QH73_0025830</name>
</gene>
<dbReference type="OrthoDB" id="433602at2"/>
<proteinExistence type="predicted"/>
<reference evidence="1 2" key="1">
    <citation type="journal article" date="2015" name="Genome Announc.">
        <title>Draft Genome Sequence of the Terrestrial Cyanobacterium Scytonema millei VB511283, Isolated from Eastern India.</title>
        <authorList>
            <person name="Sen D."/>
            <person name="Chandrababunaidu M.M."/>
            <person name="Singh D."/>
            <person name="Sanghi N."/>
            <person name="Ghorai A."/>
            <person name="Mishra G.P."/>
            <person name="Madduluri M."/>
            <person name="Adhikary S.P."/>
            <person name="Tripathy S."/>
        </authorList>
    </citation>
    <scope>NUCLEOTIDE SEQUENCE [LARGE SCALE GENOMIC DNA]</scope>
    <source>
        <strain evidence="1 2">VB511283</strain>
    </source>
</reference>
<name>A0A9X5I8Q3_9CYAN</name>
<evidence type="ECO:0000313" key="2">
    <source>
        <dbReference type="Proteomes" id="UP000031532"/>
    </source>
</evidence>
<dbReference type="Proteomes" id="UP000031532">
    <property type="component" value="Unassembled WGS sequence"/>
</dbReference>
<dbReference type="Pfam" id="PF11165">
    <property type="entry name" value="DUF2949"/>
    <property type="match status" value="1"/>
</dbReference>
<dbReference type="EMBL" id="JTJC03000017">
    <property type="protein sequence ID" value="NHC37997.1"/>
    <property type="molecule type" value="Genomic_DNA"/>
</dbReference>
<sequence>MILWQYGLISIDQLARIFDWLENKTHISLNR</sequence>
<organism evidence="1 2">
    <name type="scientific">Scytonema millei VB511283</name>
    <dbReference type="NCBI Taxonomy" id="1245923"/>
    <lineage>
        <taxon>Bacteria</taxon>
        <taxon>Bacillati</taxon>
        <taxon>Cyanobacteriota</taxon>
        <taxon>Cyanophyceae</taxon>
        <taxon>Nostocales</taxon>
        <taxon>Scytonemataceae</taxon>
        <taxon>Scytonema</taxon>
    </lineage>
</organism>
<keyword evidence="2" id="KW-1185">Reference proteome</keyword>
<dbReference type="AlphaFoldDB" id="A0A9X5I8Q3"/>
<protein>
    <submittedName>
        <fullName evidence="1">DUF2949 domain-containing protein</fullName>
    </submittedName>
</protein>
<comment type="caution">
    <text evidence="1">The sequence shown here is derived from an EMBL/GenBank/DDBJ whole genome shotgun (WGS) entry which is preliminary data.</text>
</comment>
<evidence type="ECO:0000313" key="1">
    <source>
        <dbReference type="EMBL" id="NHC37997.1"/>
    </source>
</evidence>